<dbReference type="OrthoDB" id="458442at2"/>
<sequence length="241" mass="27474">MFFDQTGLSCRWLVSVLGIQMFISYEDRIPETGPAIVVSNHRSVIDPIVLTAGVGRTLRFASHHYMGQVPLLRELVTTFGAFPFDEPEHRPQQFFKQATQLLNQRQMVGIFPEGATPMLQQTQPNVVGTFQRGFAHLALRSGVSDLAVLPVAIATLEEQTLPSAIPLRLLRVFDPTEPLFDQPGWHPMILYRRIQILIGRPYWITPRVQRQYQGKQARKAVEELTQYCHREITDLLRQGSV</sequence>
<dbReference type="STRING" id="671072.PL9214291273"/>
<dbReference type="PANTHER" id="PTHR10434:SF66">
    <property type="entry name" value="PHOSPHOLIPID_GLYCEROL ACYLTRANSFERASE DOMAIN-CONTAINING PROTEIN"/>
    <property type="match status" value="1"/>
</dbReference>
<reference evidence="5" key="1">
    <citation type="submission" date="2015-10" db="EMBL/GenBank/DDBJ databases">
        <authorList>
            <person name="Regsiter A."/>
            <person name="william w."/>
        </authorList>
    </citation>
    <scope>NUCLEOTIDE SEQUENCE [LARGE SCALE GENOMIC DNA]</scope>
</reference>
<dbReference type="PANTHER" id="PTHR10434">
    <property type="entry name" value="1-ACYL-SN-GLYCEROL-3-PHOSPHATE ACYLTRANSFERASE"/>
    <property type="match status" value="1"/>
</dbReference>
<accession>A0A1J1LI29</accession>
<dbReference type="SUPFAM" id="SSF69593">
    <property type="entry name" value="Glycerol-3-phosphate (1)-acyltransferase"/>
    <property type="match status" value="1"/>
</dbReference>
<dbReference type="CDD" id="cd07989">
    <property type="entry name" value="LPLAT_AGPAT-like"/>
    <property type="match status" value="1"/>
</dbReference>
<evidence type="ECO:0000256" key="2">
    <source>
        <dbReference type="ARBA" id="ARBA00023315"/>
    </source>
</evidence>
<name>A0A1J1LI29_9CYAN</name>
<dbReference type="SMART" id="SM00563">
    <property type="entry name" value="PlsC"/>
    <property type="match status" value="1"/>
</dbReference>
<dbReference type="Pfam" id="PF01553">
    <property type="entry name" value="Acyltransferase"/>
    <property type="match status" value="1"/>
</dbReference>
<organism evidence="4 5">
    <name type="scientific">Planktothrix tepida PCC 9214</name>
    <dbReference type="NCBI Taxonomy" id="671072"/>
    <lineage>
        <taxon>Bacteria</taxon>
        <taxon>Bacillati</taxon>
        <taxon>Cyanobacteriota</taxon>
        <taxon>Cyanophyceae</taxon>
        <taxon>Oscillatoriophycideae</taxon>
        <taxon>Oscillatoriales</taxon>
        <taxon>Microcoleaceae</taxon>
        <taxon>Planktothrix</taxon>
    </lineage>
</organism>
<dbReference type="AlphaFoldDB" id="A0A1J1LI29"/>
<evidence type="ECO:0000256" key="1">
    <source>
        <dbReference type="ARBA" id="ARBA00022679"/>
    </source>
</evidence>
<proteinExistence type="predicted"/>
<evidence type="ECO:0000313" key="4">
    <source>
        <dbReference type="EMBL" id="CUR31682.1"/>
    </source>
</evidence>
<dbReference type="InterPro" id="IPR002123">
    <property type="entry name" value="Plipid/glycerol_acylTrfase"/>
</dbReference>
<evidence type="ECO:0000313" key="5">
    <source>
        <dbReference type="Proteomes" id="UP000184315"/>
    </source>
</evidence>
<feature type="domain" description="Phospholipid/glycerol acyltransferase" evidence="3">
    <location>
        <begin position="35"/>
        <end position="156"/>
    </location>
</feature>
<keyword evidence="2" id="KW-0012">Acyltransferase</keyword>
<dbReference type="EMBL" id="CZDF01000132">
    <property type="protein sequence ID" value="CUR31682.1"/>
    <property type="molecule type" value="Genomic_DNA"/>
</dbReference>
<keyword evidence="1" id="KW-0808">Transferase</keyword>
<gene>
    <name evidence="4" type="ORF">PL9214291273</name>
</gene>
<dbReference type="GO" id="GO:0006654">
    <property type="term" value="P:phosphatidic acid biosynthetic process"/>
    <property type="evidence" value="ECO:0007669"/>
    <property type="project" value="TreeGrafter"/>
</dbReference>
<evidence type="ECO:0000259" key="3">
    <source>
        <dbReference type="SMART" id="SM00563"/>
    </source>
</evidence>
<dbReference type="Proteomes" id="UP000184315">
    <property type="component" value="Unassembled WGS sequence"/>
</dbReference>
<dbReference type="GO" id="GO:0003841">
    <property type="term" value="F:1-acylglycerol-3-phosphate O-acyltransferase activity"/>
    <property type="evidence" value="ECO:0007669"/>
    <property type="project" value="TreeGrafter"/>
</dbReference>
<keyword evidence="5" id="KW-1185">Reference proteome</keyword>
<protein>
    <recommendedName>
        <fullName evidence="3">Phospholipid/glycerol acyltransferase domain-containing protein</fullName>
    </recommendedName>
</protein>